<sequence>GCFIDPGRDFSFPLHIRRILVLGEFGSQFVDSLIGSFSLLFQLIRQFGYSFFILLSLVLLLLQFTRQIAHSLLQFLLRRLSDNPLRLKQHFSSCRAQLCLTSILTCALIHIVLEDQLLLCKQQLLFNIE</sequence>
<evidence type="ECO:0000256" key="1">
    <source>
        <dbReference type="SAM" id="Phobius"/>
    </source>
</evidence>
<dbReference type="Proteomes" id="UP001328107">
    <property type="component" value="Unassembled WGS sequence"/>
</dbReference>
<keyword evidence="3" id="KW-1185">Reference proteome</keyword>
<reference evidence="3" key="1">
    <citation type="submission" date="2022-10" db="EMBL/GenBank/DDBJ databases">
        <title>Genome assembly of Pristionchus species.</title>
        <authorList>
            <person name="Yoshida K."/>
            <person name="Sommer R.J."/>
        </authorList>
    </citation>
    <scope>NUCLEOTIDE SEQUENCE [LARGE SCALE GENOMIC DNA]</scope>
    <source>
        <strain evidence="3">RS5460</strain>
    </source>
</reference>
<dbReference type="AlphaFoldDB" id="A0AAN4ZQU2"/>
<keyword evidence="1" id="KW-1133">Transmembrane helix</keyword>
<protein>
    <submittedName>
        <fullName evidence="2">Uncharacterized protein</fullName>
    </submittedName>
</protein>
<feature type="transmembrane region" description="Helical" evidence="1">
    <location>
        <begin position="47"/>
        <end position="73"/>
    </location>
</feature>
<keyword evidence="1" id="KW-0472">Membrane</keyword>
<feature type="non-terminal residue" evidence="2">
    <location>
        <position position="1"/>
    </location>
</feature>
<accession>A0AAN4ZQU2</accession>
<organism evidence="2 3">
    <name type="scientific">Pristionchus mayeri</name>
    <dbReference type="NCBI Taxonomy" id="1317129"/>
    <lineage>
        <taxon>Eukaryota</taxon>
        <taxon>Metazoa</taxon>
        <taxon>Ecdysozoa</taxon>
        <taxon>Nematoda</taxon>
        <taxon>Chromadorea</taxon>
        <taxon>Rhabditida</taxon>
        <taxon>Rhabditina</taxon>
        <taxon>Diplogasteromorpha</taxon>
        <taxon>Diplogasteroidea</taxon>
        <taxon>Neodiplogasteridae</taxon>
        <taxon>Pristionchus</taxon>
    </lineage>
</organism>
<proteinExistence type="predicted"/>
<gene>
    <name evidence="2" type="ORF">PMAYCL1PPCAC_14544</name>
</gene>
<dbReference type="EMBL" id="BTRK01000003">
    <property type="protein sequence ID" value="GMR44349.1"/>
    <property type="molecule type" value="Genomic_DNA"/>
</dbReference>
<evidence type="ECO:0000313" key="3">
    <source>
        <dbReference type="Proteomes" id="UP001328107"/>
    </source>
</evidence>
<evidence type="ECO:0000313" key="2">
    <source>
        <dbReference type="EMBL" id="GMR44349.1"/>
    </source>
</evidence>
<comment type="caution">
    <text evidence="2">The sequence shown here is derived from an EMBL/GenBank/DDBJ whole genome shotgun (WGS) entry which is preliminary data.</text>
</comment>
<name>A0AAN4ZQU2_9BILA</name>
<keyword evidence="1" id="KW-0812">Transmembrane</keyword>